<dbReference type="Proteomes" id="UP000078090">
    <property type="component" value="Unassembled WGS sequence"/>
</dbReference>
<evidence type="ECO:0008006" key="5">
    <source>
        <dbReference type="Google" id="ProtNLM"/>
    </source>
</evidence>
<accession>A0A177MS85</accession>
<keyword evidence="1" id="KW-1133">Transmembrane helix</keyword>
<feature type="signal peptide" evidence="2">
    <location>
        <begin position="1"/>
        <end position="26"/>
    </location>
</feature>
<feature type="transmembrane region" description="Helical" evidence="1">
    <location>
        <begin position="224"/>
        <end position="243"/>
    </location>
</feature>
<reference evidence="3 4" key="1">
    <citation type="submission" date="2016-03" db="EMBL/GenBank/DDBJ databases">
        <authorList>
            <person name="Ploux O."/>
        </authorList>
    </citation>
    <scope>NUCLEOTIDE SEQUENCE [LARGE SCALE GENOMIC DNA]</scope>
    <source>
        <strain evidence="3 4">R-45363</strain>
    </source>
</reference>
<keyword evidence="2" id="KW-0732">Signal</keyword>
<organism evidence="3 4">
    <name type="scientific">Methylomonas methanica</name>
    <dbReference type="NCBI Taxonomy" id="421"/>
    <lineage>
        <taxon>Bacteria</taxon>
        <taxon>Pseudomonadati</taxon>
        <taxon>Pseudomonadota</taxon>
        <taxon>Gammaproteobacteria</taxon>
        <taxon>Methylococcales</taxon>
        <taxon>Methylococcaceae</taxon>
        <taxon>Methylomonas</taxon>
    </lineage>
</organism>
<name>A0A177MS85_METMH</name>
<proteinExistence type="predicted"/>
<protein>
    <recommendedName>
        <fullName evidence="5">Secreted protein with PEP-CTERM sorting signal</fullName>
    </recommendedName>
</protein>
<evidence type="ECO:0000313" key="3">
    <source>
        <dbReference type="EMBL" id="OAI08143.1"/>
    </source>
</evidence>
<keyword evidence="1" id="KW-0472">Membrane</keyword>
<evidence type="ECO:0000256" key="2">
    <source>
        <dbReference type="SAM" id="SignalP"/>
    </source>
</evidence>
<dbReference type="OrthoDB" id="5571888at2"/>
<dbReference type="AlphaFoldDB" id="A0A177MS85"/>
<gene>
    <name evidence="3" type="ORF">A1332_08175</name>
</gene>
<evidence type="ECO:0000256" key="1">
    <source>
        <dbReference type="SAM" id="Phobius"/>
    </source>
</evidence>
<sequence>MSKFKSPITKLSSAIVIGLFATSASADSIYSTYHYLFTPEGNPIFGAQSGTDMLNKEADEWVAGYFFVNPIVCSNGCDITGADLQLDGGQYSPVEPSSLAGVKLEIFSNVASSSTNIGKDLGTSLFQLNSPTSVTFNGNFGTKIHFSADAQDQNAPAILQPNTAYWLKLTNVDQNPDFGWFFNGLPKNEYWLAHYDTRGGEGSPYIFDVLGLNSITPRLAPATVPLPGAVWMMASALMGLLTIGRRKKLSYSN</sequence>
<dbReference type="EMBL" id="LUUG01000047">
    <property type="protein sequence ID" value="OAI08143.1"/>
    <property type="molecule type" value="Genomic_DNA"/>
</dbReference>
<dbReference type="RefSeq" id="WP_064007229.1">
    <property type="nucleotide sequence ID" value="NZ_LUUG01000047.1"/>
</dbReference>
<comment type="caution">
    <text evidence="3">The sequence shown here is derived from an EMBL/GenBank/DDBJ whole genome shotgun (WGS) entry which is preliminary data.</text>
</comment>
<evidence type="ECO:0000313" key="4">
    <source>
        <dbReference type="Proteomes" id="UP000078090"/>
    </source>
</evidence>
<keyword evidence="1" id="KW-0812">Transmembrane</keyword>
<feature type="chain" id="PRO_5008068413" description="Secreted protein with PEP-CTERM sorting signal" evidence="2">
    <location>
        <begin position="27"/>
        <end position="253"/>
    </location>
</feature>